<keyword evidence="4" id="KW-0812">Transmembrane</keyword>
<feature type="domain" description="Histidine kinase/HSP90-like ATPase" evidence="5">
    <location>
        <begin position="302"/>
        <end position="396"/>
    </location>
</feature>
<feature type="transmembrane region" description="Helical" evidence="4">
    <location>
        <begin position="65"/>
        <end position="86"/>
    </location>
</feature>
<dbReference type="InterPro" id="IPR003594">
    <property type="entry name" value="HATPase_dom"/>
</dbReference>
<keyword evidence="1" id="KW-0808">Transferase</keyword>
<dbReference type="SUPFAM" id="SSF55874">
    <property type="entry name" value="ATPase domain of HSP90 chaperone/DNA topoisomerase II/histidine kinase"/>
    <property type="match status" value="1"/>
</dbReference>
<dbReference type="InterPro" id="IPR050482">
    <property type="entry name" value="Sensor_HK_TwoCompSys"/>
</dbReference>
<evidence type="ECO:0000259" key="6">
    <source>
        <dbReference type="Pfam" id="PF07730"/>
    </source>
</evidence>
<dbReference type="Gene3D" id="3.30.565.10">
    <property type="entry name" value="Histidine kinase-like ATPase, C-terminal domain"/>
    <property type="match status" value="1"/>
</dbReference>
<proteinExistence type="predicted"/>
<dbReference type="Proteomes" id="UP001500618">
    <property type="component" value="Unassembled WGS sequence"/>
</dbReference>
<accession>A0ABN2IFH1</accession>
<evidence type="ECO:0000256" key="1">
    <source>
        <dbReference type="ARBA" id="ARBA00022679"/>
    </source>
</evidence>
<evidence type="ECO:0000259" key="5">
    <source>
        <dbReference type="Pfam" id="PF02518"/>
    </source>
</evidence>
<dbReference type="Pfam" id="PF07730">
    <property type="entry name" value="HisKA_3"/>
    <property type="match status" value="1"/>
</dbReference>
<dbReference type="RefSeq" id="WP_344313731.1">
    <property type="nucleotide sequence ID" value="NZ_BAAANY010000029.1"/>
</dbReference>
<evidence type="ECO:0000256" key="4">
    <source>
        <dbReference type="SAM" id="Phobius"/>
    </source>
</evidence>
<protein>
    <submittedName>
        <fullName evidence="8">DUF5931 domain-containing protein</fullName>
    </submittedName>
</protein>
<dbReference type="NCBIfam" id="NF047322">
    <property type="entry name" value="HK_morpho_MacS"/>
    <property type="match status" value="1"/>
</dbReference>
<keyword evidence="2" id="KW-0418">Kinase</keyword>
<reference evidence="8 9" key="1">
    <citation type="journal article" date="2019" name="Int. J. Syst. Evol. Microbiol.">
        <title>The Global Catalogue of Microorganisms (GCM) 10K type strain sequencing project: providing services to taxonomists for standard genome sequencing and annotation.</title>
        <authorList>
            <consortium name="The Broad Institute Genomics Platform"/>
            <consortium name="The Broad Institute Genome Sequencing Center for Infectious Disease"/>
            <person name="Wu L."/>
            <person name="Ma J."/>
        </authorList>
    </citation>
    <scope>NUCLEOTIDE SEQUENCE [LARGE SCALE GENOMIC DNA]</scope>
    <source>
        <strain evidence="8 9">JCM 14718</strain>
    </source>
</reference>
<dbReference type="PANTHER" id="PTHR24421">
    <property type="entry name" value="NITRATE/NITRITE SENSOR PROTEIN NARX-RELATED"/>
    <property type="match status" value="1"/>
</dbReference>
<keyword evidence="3" id="KW-0902">Two-component regulatory system</keyword>
<dbReference type="Pfam" id="PF02518">
    <property type="entry name" value="HATPase_c"/>
    <property type="match status" value="1"/>
</dbReference>
<feature type="transmembrane region" description="Helical" evidence="4">
    <location>
        <begin position="138"/>
        <end position="161"/>
    </location>
</feature>
<dbReference type="PANTHER" id="PTHR24421:SF61">
    <property type="entry name" value="OXYGEN SENSOR HISTIDINE KINASE NREB"/>
    <property type="match status" value="1"/>
</dbReference>
<evidence type="ECO:0000256" key="2">
    <source>
        <dbReference type="ARBA" id="ARBA00022777"/>
    </source>
</evidence>
<dbReference type="InterPro" id="IPR045975">
    <property type="entry name" value="DUF5931"/>
</dbReference>
<dbReference type="InterPro" id="IPR036890">
    <property type="entry name" value="HATPase_C_sf"/>
</dbReference>
<keyword evidence="9" id="KW-1185">Reference proteome</keyword>
<keyword evidence="4" id="KW-0472">Membrane</keyword>
<name>A0ABN2IFH1_9ACTN</name>
<dbReference type="Gene3D" id="1.20.5.1930">
    <property type="match status" value="1"/>
</dbReference>
<feature type="domain" description="Signal transduction histidine kinase subgroup 3 dimerisation and phosphoacceptor" evidence="6">
    <location>
        <begin position="209"/>
        <end position="241"/>
    </location>
</feature>
<feature type="transmembrane region" description="Helical" evidence="4">
    <location>
        <begin position="173"/>
        <end position="190"/>
    </location>
</feature>
<feature type="transmembrane region" description="Helical" evidence="4">
    <location>
        <begin position="35"/>
        <end position="59"/>
    </location>
</feature>
<evidence type="ECO:0000313" key="8">
    <source>
        <dbReference type="EMBL" id="GAA1703685.1"/>
    </source>
</evidence>
<evidence type="ECO:0000256" key="3">
    <source>
        <dbReference type="ARBA" id="ARBA00023012"/>
    </source>
</evidence>
<comment type="caution">
    <text evidence="8">The sequence shown here is derived from an EMBL/GenBank/DDBJ whole genome shotgun (WGS) entry which is preliminary data.</text>
</comment>
<dbReference type="Pfam" id="PF19354">
    <property type="entry name" value="DUF5931"/>
    <property type="match status" value="1"/>
</dbReference>
<sequence length="397" mass="41646">MSPRAPDRPQWTTGRLVRSVRPALRSRRPGELEASLWRAVAAFRVLALIPAAISGASLVTGAVTGGWVLSGLLIMTGWTVVAAALTNRRGSRRTIASGDLVVAIVVTLMSVPAAGWQFPYEHSQPLAGLWVGCAGLSWALSDGALAGVIVVGVNLLPNILIRGDPTPGTLEATVLYLLAAGVVGYAVGLVREAEQAFAEGVRLQAATAERERLAREVHDGVLQVLALMSRKGEQYGGELADLGRLAGEQESALRKLVQSRPVAEPASGTADLKELLVELMWSSAIHLAAPAAPVRLPAAVAEQVVAAVAAALDNVREHVGEQAPAWLLIEDLGFEVIVTVRDDGPGIAAGRLERALRDGRLGVAQSIRGRVTQLGGTVEIVSAPGQGTEVELRVPRE</sequence>
<gene>
    <name evidence="8" type="ORF">GCM10009765_61170</name>
</gene>
<evidence type="ECO:0000259" key="7">
    <source>
        <dbReference type="Pfam" id="PF19354"/>
    </source>
</evidence>
<feature type="transmembrane region" description="Helical" evidence="4">
    <location>
        <begin position="98"/>
        <end position="118"/>
    </location>
</feature>
<dbReference type="EMBL" id="BAAANY010000029">
    <property type="protein sequence ID" value="GAA1703685.1"/>
    <property type="molecule type" value="Genomic_DNA"/>
</dbReference>
<evidence type="ECO:0000313" key="9">
    <source>
        <dbReference type="Proteomes" id="UP001500618"/>
    </source>
</evidence>
<feature type="domain" description="DUF5931" evidence="7">
    <location>
        <begin position="32"/>
        <end position="198"/>
    </location>
</feature>
<dbReference type="InterPro" id="IPR011712">
    <property type="entry name" value="Sig_transdc_His_kin_sub3_dim/P"/>
</dbReference>
<organism evidence="8 9">
    <name type="scientific">Fodinicola feengrottensis</name>
    <dbReference type="NCBI Taxonomy" id="435914"/>
    <lineage>
        <taxon>Bacteria</taxon>
        <taxon>Bacillati</taxon>
        <taxon>Actinomycetota</taxon>
        <taxon>Actinomycetes</taxon>
        <taxon>Mycobacteriales</taxon>
        <taxon>Fodinicola</taxon>
    </lineage>
</organism>
<keyword evidence="4" id="KW-1133">Transmembrane helix</keyword>